<feature type="domain" description="Retropepsin-like aspartic endopeptidase" evidence="2">
    <location>
        <begin position="36"/>
        <end position="161"/>
    </location>
</feature>
<dbReference type="RefSeq" id="WP_200352634.1">
    <property type="nucleotide sequence ID" value="NZ_BAABHZ010000001.1"/>
</dbReference>
<gene>
    <name evidence="3" type="ORF">JIN84_18920</name>
</gene>
<dbReference type="Gene3D" id="2.40.70.10">
    <property type="entry name" value="Acid Proteases"/>
    <property type="match status" value="1"/>
</dbReference>
<dbReference type="GO" id="GO:0008233">
    <property type="term" value="F:peptidase activity"/>
    <property type="evidence" value="ECO:0007669"/>
    <property type="project" value="UniProtKB-KW"/>
</dbReference>
<dbReference type="Pfam" id="PF05618">
    <property type="entry name" value="Zn_protease"/>
    <property type="match status" value="1"/>
</dbReference>
<dbReference type="AlphaFoldDB" id="A0A934R9W0"/>
<dbReference type="PANTHER" id="PTHR38037:SF1">
    <property type="entry name" value="ATP-DEPENDENT ZINC PROTEASE DOMAIN-CONTAINING PROTEIN-RELATED"/>
    <property type="match status" value="1"/>
</dbReference>
<dbReference type="EMBL" id="JAENIK010000012">
    <property type="protein sequence ID" value="MBK1817699.1"/>
    <property type="molecule type" value="Genomic_DNA"/>
</dbReference>
<evidence type="ECO:0000313" key="3">
    <source>
        <dbReference type="EMBL" id="MBK1817699.1"/>
    </source>
</evidence>
<dbReference type="Proteomes" id="UP000600139">
    <property type="component" value="Unassembled WGS sequence"/>
</dbReference>
<dbReference type="SUPFAM" id="SSF50630">
    <property type="entry name" value="Acid proteases"/>
    <property type="match status" value="1"/>
</dbReference>
<dbReference type="PANTHER" id="PTHR38037">
    <property type="entry name" value="ZN_PROTEASE DOMAIN-CONTAINING PROTEIN"/>
    <property type="match status" value="1"/>
</dbReference>
<comment type="caution">
    <text evidence="3">The sequence shown here is derived from an EMBL/GenBank/DDBJ whole genome shotgun (WGS) entry which is preliminary data.</text>
</comment>
<evidence type="ECO:0000256" key="1">
    <source>
        <dbReference type="SAM" id="MobiDB-lite"/>
    </source>
</evidence>
<protein>
    <submittedName>
        <fullName evidence="3">ATP-dependent zinc protease</fullName>
    </submittedName>
</protein>
<feature type="region of interest" description="Disordered" evidence="1">
    <location>
        <begin position="168"/>
        <end position="189"/>
    </location>
</feature>
<evidence type="ECO:0000259" key="2">
    <source>
        <dbReference type="Pfam" id="PF05618"/>
    </source>
</evidence>
<organism evidence="3 4">
    <name type="scientific">Luteolibacter yonseiensis</name>
    <dbReference type="NCBI Taxonomy" id="1144680"/>
    <lineage>
        <taxon>Bacteria</taxon>
        <taxon>Pseudomonadati</taxon>
        <taxon>Verrucomicrobiota</taxon>
        <taxon>Verrucomicrobiia</taxon>
        <taxon>Verrucomicrobiales</taxon>
        <taxon>Verrucomicrobiaceae</taxon>
        <taxon>Luteolibacter</taxon>
    </lineage>
</organism>
<keyword evidence="3" id="KW-0645">Protease</keyword>
<reference evidence="3" key="1">
    <citation type="submission" date="2021-01" db="EMBL/GenBank/DDBJ databases">
        <title>Modified the classification status of verrucomicrobia.</title>
        <authorList>
            <person name="Feng X."/>
        </authorList>
    </citation>
    <scope>NUCLEOTIDE SEQUENCE</scope>
    <source>
        <strain evidence="3">JCM 18052</strain>
    </source>
</reference>
<evidence type="ECO:0000313" key="4">
    <source>
        <dbReference type="Proteomes" id="UP000600139"/>
    </source>
</evidence>
<dbReference type="InterPro" id="IPR008503">
    <property type="entry name" value="Asp_endopeptidase"/>
</dbReference>
<dbReference type="GO" id="GO:0006508">
    <property type="term" value="P:proteolysis"/>
    <property type="evidence" value="ECO:0007669"/>
    <property type="project" value="UniProtKB-KW"/>
</dbReference>
<proteinExistence type="predicted"/>
<keyword evidence="4" id="KW-1185">Reference proteome</keyword>
<dbReference type="InterPro" id="IPR021109">
    <property type="entry name" value="Peptidase_aspartic_dom_sf"/>
</dbReference>
<name>A0A934R9W0_9BACT</name>
<sequence length="189" mass="20630">MPRTFKCIPELVESPSKELAAALGLPWKGAGMPRLVIGRREWISLPELGVFPLNAKTDSGARSSSIHAENVILSPDEKSVRFTTRNHYSEVISCEAAVVRTASVRSSSGVAKKRIFIRTTAVLPGGFSWSIMVSLANRSEMRCPMLLGRRALSGYFLIDPQGAHLLGPRRELENSSTTESAARPGLEPR</sequence>
<keyword evidence="3" id="KW-0378">Hydrolase</keyword>
<accession>A0A934R9W0</accession>